<name>A0A5P8WH91_9NOSO</name>
<reference evidence="3 4" key="1">
    <citation type="submission" date="2019-10" db="EMBL/GenBank/DDBJ databases">
        <title>Genomic and transcriptomic insights into the perfect genentic adaptation of a filamentous nitrogen-fixing cyanobacterium to rice fields.</title>
        <authorList>
            <person name="Chen Z."/>
        </authorList>
    </citation>
    <scope>NUCLEOTIDE SEQUENCE [LARGE SCALE GENOMIC DNA]</scope>
    <source>
        <strain evidence="3">CCNUC1</strain>
    </source>
</reference>
<evidence type="ECO:0000313" key="4">
    <source>
        <dbReference type="Proteomes" id="UP000326678"/>
    </source>
</evidence>
<sequence>MDIQSTLTQAIELIVMSFVVLMIFDFIDGLYVVPLPPIAIAPSNASSKSTVTATQFEPLSNTKQLEVEPQQIPFVTSHFEEISDPWTLELEPRNSSTETQPVVLQFPSLRLLPRATEVQPKSLAKTSKKSTPLKGKATKSIATTAKTTSTKAPRKPARPRKQSA</sequence>
<organism evidence="3 4">
    <name type="scientific">Nostoc sphaeroides CCNUC1</name>
    <dbReference type="NCBI Taxonomy" id="2653204"/>
    <lineage>
        <taxon>Bacteria</taxon>
        <taxon>Bacillati</taxon>
        <taxon>Cyanobacteriota</taxon>
        <taxon>Cyanophyceae</taxon>
        <taxon>Nostocales</taxon>
        <taxon>Nostocaceae</taxon>
        <taxon>Nostoc</taxon>
    </lineage>
</organism>
<feature type="compositionally biased region" description="Basic residues" evidence="1">
    <location>
        <begin position="152"/>
        <end position="164"/>
    </location>
</feature>
<evidence type="ECO:0000256" key="2">
    <source>
        <dbReference type="SAM" id="Phobius"/>
    </source>
</evidence>
<evidence type="ECO:0000313" key="3">
    <source>
        <dbReference type="EMBL" id="QFS52227.1"/>
    </source>
</evidence>
<dbReference type="AlphaFoldDB" id="A0A5P8WH91"/>
<feature type="transmembrane region" description="Helical" evidence="2">
    <location>
        <begin position="12"/>
        <end position="33"/>
    </location>
</feature>
<dbReference type="EMBL" id="CP045228">
    <property type="protein sequence ID" value="QFS52227.1"/>
    <property type="molecule type" value="Genomic_DNA"/>
</dbReference>
<keyword evidence="4" id="KW-1185">Reference proteome</keyword>
<feature type="region of interest" description="Disordered" evidence="1">
    <location>
        <begin position="117"/>
        <end position="164"/>
    </location>
</feature>
<dbReference type="RefSeq" id="WP_152592512.1">
    <property type="nucleotide sequence ID" value="NZ_CP045228.1"/>
</dbReference>
<protein>
    <submittedName>
        <fullName evidence="3">Uncharacterized protein</fullName>
    </submittedName>
</protein>
<feature type="compositionally biased region" description="Low complexity" evidence="1">
    <location>
        <begin position="138"/>
        <end position="151"/>
    </location>
</feature>
<keyword evidence="2" id="KW-1133">Transmembrane helix</keyword>
<evidence type="ECO:0000256" key="1">
    <source>
        <dbReference type="SAM" id="MobiDB-lite"/>
    </source>
</evidence>
<proteinExistence type="predicted"/>
<dbReference type="Proteomes" id="UP000326678">
    <property type="component" value="Chromosome pGXM01"/>
</dbReference>
<dbReference type="KEGG" id="nsh:GXM_09721"/>
<gene>
    <name evidence="3" type="ORF">GXM_09721</name>
</gene>
<keyword evidence="2" id="KW-0472">Membrane</keyword>
<accession>A0A5P8WH91</accession>
<keyword evidence="2" id="KW-0812">Transmembrane</keyword>